<dbReference type="Proteomes" id="UP000827092">
    <property type="component" value="Unassembled WGS sequence"/>
</dbReference>
<dbReference type="PROSITE" id="PS51257">
    <property type="entry name" value="PROKAR_LIPOPROTEIN"/>
    <property type="match status" value="1"/>
</dbReference>
<feature type="transmembrane region" description="Helical" evidence="1">
    <location>
        <begin position="489"/>
        <end position="509"/>
    </location>
</feature>
<feature type="transmembrane region" description="Helical" evidence="1">
    <location>
        <begin position="453"/>
        <end position="477"/>
    </location>
</feature>
<feature type="transmembrane region" description="Helical" evidence="1">
    <location>
        <begin position="402"/>
        <end position="422"/>
    </location>
</feature>
<feature type="transmembrane region" description="Helical" evidence="1">
    <location>
        <begin position="521"/>
        <end position="539"/>
    </location>
</feature>
<dbReference type="EMBL" id="JAFNEN010000057">
    <property type="protein sequence ID" value="KAG8197310.1"/>
    <property type="molecule type" value="Genomic_DNA"/>
</dbReference>
<keyword evidence="1" id="KW-1133">Transmembrane helix</keyword>
<feature type="transmembrane region" description="Helical" evidence="1">
    <location>
        <begin position="364"/>
        <end position="387"/>
    </location>
</feature>
<dbReference type="Gene3D" id="1.20.1250.20">
    <property type="entry name" value="MFS general substrate transporter like domains"/>
    <property type="match status" value="2"/>
</dbReference>
<dbReference type="GO" id="GO:0008028">
    <property type="term" value="F:monocarboxylic acid transmembrane transporter activity"/>
    <property type="evidence" value="ECO:0007669"/>
    <property type="project" value="TreeGrafter"/>
</dbReference>
<feature type="transmembrane region" description="Helical" evidence="1">
    <location>
        <begin position="12"/>
        <end position="39"/>
    </location>
</feature>
<dbReference type="PANTHER" id="PTHR11360:SF303">
    <property type="entry name" value="MAJOR FACILITATOR SUPERFAMILY (MFS) PROFILE DOMAIN-CONTAINING PROTEIN"/>
    <property type="match status" value="1"/>
</dbReference>
<dbReference type="InterPro" id="IPR050327">
    <property type="entry name" value="Proton-linked_MCT"/>
</dbReference>
<name>A0AAV6VKG7_9ARAC</name>
<dbReference type="InterPro" id="IPR036259">
    <property type="entry name" value="MFS_trans_sf"/>
</dbReference>
<protein>
    <submittedName>
        <fullName evidence="2">Uncharacterized protein</fullName>
    </submittedName>
</protein>
<keyword evidence="3" id="KW-1185">Reference proteome</keyword>
<dbReference type="InterPro" id="IPR011701">
    <property type="entry name" value="MFS"/>
</dbReference>
<feature type="transmembrane region" description="Helical" evidence="1">
    <location>
        <begin position="79"/>
        <end position="99"/>
    </location>
</feature>
<dbReference type="Pfam" id="PF07690">
    <property type="entry name" value="MFS_1"/>
    <property type="match status" value="1"/>
</dbReference>
<feature type="transmembrane region" description="Helical" evidence="1">
    <location>
        <begin position="105"/>
        <end position="126"/>
    </location>
</feature>
<sequence>MAVARLDQGYGWVVTFACFVVCFIMAGLARASGVLYVAVIELYGCSREAASAPFSVRFSVRNLAGPIIGVLGQRYGIRAIVVSGGILAGIGGALCALAPDVFWLTVFWGGIHGFGYGLCNLIHVMILNQYFNKYKGTALGLALSGDCVGTFAFPMILELLIENYGVTGTFLILGGIALNVVPAGMLMRSPDWEITHKRKGALNGPIICKTKGNLAGILNRAYVLETLSKGAKSGDDYVVNPHLASYLETNDSLRISNTLLNEKPLCKDARVNSMSKDENRRNSQPPLLPLEIVAPELCDKSLKVEQDIVAPDSKTISNSNVGYSVFNETNCEANINMKSQEYQPVEPIKRNAVIEFLLVNIRPMFLLIALTLGAFQFLFISVVTIIIDHALDIGISSEGSKYLVIGFSVADLIGRLAFGGVLDKQLIKISHFAGLTTLLMGISVLAMPASSNYYYLMSCMTLCGLVMGGNCIMYPILVEEYMEKKVQTMAIGSMNFYGGLMIFSLTPMIGFFRDSMGSYNGVFWSVGSLASFSGLLWILEPYLRQMQQRPKN</sequence>
<comment type="caution">
    <text evidence="2">The sequence shown here is derived from an EMBL/GenBank/DDBJ whole genome shotgun (WGS) entry which is preliminary data.</text>
</comment>
<gene>
    <name evidence="2" type="ORF">JTE90_007556</name>
</gene>
<keyword evidence="1" id="KW-0472">Membrane</keyword>
<feature type="transmembrane region" description="Helical" evidence="1">
    <location>
        <begin position="169"/>
        <end position="187"/>
    </location>
</feature>
<dbReference type="SUPFAM" id="SSF103473">
    <property type="entry name" value="MFS general substrate transporter"/>
    <property type="match status" value="1"/>
</dbReference>
<evidence type="ECO:0000256" key="1">
    <source>
        <dbReference type="SAM" id="Phobius"/>
    </source>
</evidence>
<organism evidence="2 3">
    <name type="scientific">Oedothorax gibbosus</name>
    <dbReference type="NCBI Taxonomy" id="931172"/>
    <lineage>
        <taxon>Eukaryota</taxon>
        <taxon>Metazoa</taxon>
        <taxon>Ecdysozoa</taxon>
        <taxon>Arthropoda</taxon>
        <taxon>Chelicerata</taxon>
        <taxon>Arachnida</taxon>
        <taxon>Araneae</taxon>
        <taxon>Araneomorphae</taxon>
        <taxon>Entelegynae</taxon>
        <taxon>Araneoidea</taxon>
        <taxon>Linyphiidae</taxon>
        <taxon>Erigoninae</taxon>
        <taxon>Oedothorax</taxon>
    </lineage>
</organism>
<accession>A0AAV6VKG7</accession>
<evidence type="ECO:0000313" key="3">
    <source>
        <dbReference type="Proteomes" id="UP000827092"/>
    </source>
</evidence>
<evidence type="ECO:0000313" key="2">
    <source>
        <dbReference type="EMBL" id="KAG8197310.1"/>
    </source>
</evidence>
<feature type="transmembrane region" description="Helical" evidence="1">
    <location>
        <begin position="429"/>
        <end position="447"/>
    </location>
</feature>
<reference evidence="2 3" key="1">
    <citation type="journal article" date="2022" name="Nat. Ecol. Evol.">
        <title>A masculinizing supergene underlies an exaggerated male reproductive morph in a spider.</title>
        <authorList>
            <person name="Hendrickx F."/>
            <person name="De Corte Z."/>
            <person name="Sonet G."/>
            <person name="Van Belleghem S.M."/>
            <person name="Kostlbacher S."/>
            <person name="Vangestel C."/>
        </authorList>
    </citation>
    <scope>NUCLEOTIDE SEQUENCE [LARGE SCALE GENOMIC DNA]</scope>
    <source>
        <strain evidence="2">W744_W776</strain>
    </source>
</reference>
<dbReference type="PANTHER" id="PTHR11360">
    <property type="entry name" value="MONOCARBOXYLATE TRANSPORTER"/>
    <property type="match status" value="1"/>
</dbReference>
<dbReference type="AlphaFoldDB" id="A0AAV6VKG7"/>
<keyword evidence="1" id="KW-0812">Transmembrane</keyword>
<proteinExistence type="predicted"/>
<feature type="transmembrane region" description="Helical" evidence="1">
    <location>
        <begin position="138"/>
        <end position="157"/>
    </location>
</feature>